<feature type="region of interest" description="Disordered" evidence="1">
    <location>
        <begin position="1"/>
        <end position="30"/>
    </location>
</feature>
<dbReference type="EMBL" id="JACMRX010000003">
    <property type="protein sequence ID" value="KAF7993801.1"/>
    <property type="molecule type" value="Genomic_DNA"/>
</dbReference>
<dbReference type="OrthoDB" id="6260541at2759"/>
<sequence length="141" mass="15748">MKYLVGHPGFSRASSSNSVTPPVQPPPTTAMNRATSLRSRHNLHGTMRITSTLPPSGQQSSPKTYTNTVITCAYRHQDPIIPAMKQQPSPPQPIDERNNNNTLYTKQKNLRGSKNSLNRPTNDMVQHQTLSRDRPISAYIE</sequence>
<feature type="compositionally biased region" description="Polar residues" evidence="1">
    <location>
        <begin position="99"/>
        <end position="129"/>
    </location>
</feature>
<dbReference type="AlphaFoldDB" id="A0A834XX90"/>
<gene>
    <name evidence="2" type="ORF">HCN44_011045</name>
</gene>
<evidence type="ECO:0000313" key="3">
    <source>
        <dbReference type="Proteomes" id="UP000639338"/>
    </source>
</evidence>
<proteinExistence type="predicted"/>
<name>A0A834XX90_APHGI</name>
<evidence type="ECO:0000256" key="1">
    <source>
        <dbReference type="SAM" id="MobiDB-lite"/>
    </source>
</evidence>
<protein>
    <submittedName>
        <fullName evidence="2">Uncharacterized protein</fullName>
    </submittedName>
</protein>
<keyword evidence="3" id="KW-1185">Reference proteome</keyword>
<reference evidence="2 3" key="1">
    <citation type="submission" date="2020-08" db="EMBL/GenBank/DDBJ databases">
        <title>Aphidius gifuensis genome sequencing and assembly.</title>
        <authorList>
            <person name="Du Z."/>
        </authorList>
    </citation>
    <scope>NUCLEOTIDE SEQUENCE [LARGE SCALE GENOMIC DNA]</scope>
    <source>
        <strain evidence="2">YNYX2018</strain>
        <tissue evidence="2">Adults</tissue>
    </source>
</reference>
<comment type="caution">
    <text evidence="2">The sequence shown here is derived from an EMBL/GenBank/DDBJ whole genome shotgun (WGS) entry which is preliminary data.</text>
</comment>
<feature type="region of interest" description="Disordered" evidence="1">
    <location>
        <begin position="77"/>
        <end position="141"/>
    </location>
</feature>
<organism evidence="2 3">
    <name type="scientific">Aphidius gifuensis</name>
    <name type="common">Parasitoid wasp</name>
    <dbReference type="NCBI Taxonomy" id="684658"/>
    <lineage>
        <taxon>Eukaryota</taxon>
        <taxon>Metazoa</taxon>
        <taxon>Ecdysozoa</taxon>
        <taxon>Arthropoda</taxon>
        <taxon>Hexapoda</taxon>
        <taxon>Insecta</taxon>
        <taxon>Pterygota</taxon>
        <taxon>Neoptera</taxon>
        <taxon>Endopterygota</taxon>
        <taxon>Hymenoptera</taxon>
        <taxon>Apocrita</taxon>
        <taxon>Ichneumonoidea</taxon>
        <taxon>Braconidae</taxon>
        <taxon>Aphidiinae</taxon>
        <taxon>Aphidius</taxon>
    </lineage>
</organism>
<dbReference type="Proteomes" id="UP000639338">
    <property type="component" value="Unassembled WGS sequence"/>
</dbReference>
<accession>A0A834XX90</accession>
<evidence type="ECO:0000313" key="2">
    <source>
        <dbReference type="EMBL" id="KAF7993801.1"/>
    </source>
</evidence>